<dbReference type="Pfam" id="PF03147">
    <property type="entry name" value="FDX-ACB"/>
    <property type="match status" value="1"/>
</dbReference>
<keyword evidence="6" id="KW-0067">ATP-binding</keyword>
<comment type="catalytic activity">
    <reaction evidence="12">
        <text>tRNA(Phe) + L-phenylalanine + ATP = L-phenylalanyl-tRNA(Phe) + AMP + diphosphate + H(+)</text>
        <dbReference type="Rhea" id="RHEA:19413"/>
        <dbReference type="Rhea" id="RHEA-COMP:9668"/>
        <dbReference type="Rhea" id="RHEA-COMP:9699"/>
        <dbReference type="ChEBI" id="CHEBI:15378"/>
        <dbReference type="ChEBI" id="CHEBI:30616"/>
        <dbReference type="ChEBI" id="CHEBI:33019"/>
        <dbReference type="ChEBI" id="CHEBI:58095"/>
        <dbReference type="ChEBI" id="CHEBI:78442"/>
        <dbReference type="ChEBI" id="CHEBI:78531"/>
        <dbReference type="ChEBI" id="CHEBI:456215"/>
        <dbReference type="EC" id="6.1.1.20"/>
    </reaction>
</comment>
<organism evidence="15 16">
    <name type="scientific">Blomia tropicalis</name>
    <name type="common">Mite</name>
    <dbReference type="NCBI Taxonomy" id="40697"/>
    <lineage>
        <taxon>Eukaryota</taxon>
        <taxon>Metazoa</taxon>
        <taxon>Ecdysozoa</taxon>
        <taxon>Arthropoda</taxon>
        <taxon>Chelicerata</taxon>
        <taxon>Arachnida</taxon>
        <taxon>Acari</taxon>
        <taxon>Acariformes</taxon>
        <taxon>Sarcoptiformes</taxon>
        <taxon>Astigmata</taxon>
        <taxon>Glycyphagoidea</taxon>
        <taxon>Echimyopodidae</taxon>
        <taxon>Blomia</taxon>
    </lineage>
</organism>
<evidence type="ECO:0000256" key="9">
    <source>
        <dbReference type="ARBA" id="ARBA00023128"/>
    </source>
</evidence>
<keyword evidence="10" id="KW-0030">Aminoacyl-tRNA synthetase</keyword>
<dbReference type="NCBIfam" id="TIGR00469">
    <property type="entry name" value="pheS_mito"/>
    <property type="match status" value="1"/>
</dbReference>
<keyword evidence="4" id="KW-0436">Ligase</keyword>
<dbReference type="PROSITE" id="PS51447">
    <property type="entry name" value="FDX_ACB"/>
    <property type="match status" value="1"/>
</dbReference>
<proteinExistence type="inferred from homology"/>
<keyword evidence="5" id="KW-0547">Nucleotide-binding</keyword>
<comment type="caution">
    <text evidence="15">The sequence shown here is derived from an EMBL/GenBank/DDBJ whole genome shotgun (WGS) entry which is preliminary data.</text>
</comment>
<evidence type="ECO:0000256" key="4">
    <source>
        <dbReference type="ARBA" id="ARBA00022598"/>
    </source>
</evidence>
<evidence type="ECO:0000259" key="13">
    <source>
        <dbReference type="PROSITE" id="PS50862"/>
    </source>
</evidence>
<feature type="domain" description="Aminoacyl-transfer RNA synthetases class-II family profile" evidence="13">
    <location>
        <begin position="174"/>
        <end position="348"/>
    </location>
</feature>
<keyword evidence="7" id="KW-0648">Protein biosynthesis</keyword>
<dbReference type="GO" id="GO:0006432">
    <property type="term" value="P:phenylalanyl-tRNA aminoacylation"/>
    <property type="evidence" value="ECO:0007669"/>
    <property type="project" value="InterPro"/>
</dbReference>
<gene>
    <name evidence="15" type="ORF">RDWZM_004008</name>
</gene>
<dbReference type="Proteomes" id="UP001142055">
    <property type="component" value="Chromosome 1"/>
</dbReference>
<accession>A0A9Q0MHY6</accession>
<feature type="domain" description="FDX-ACB" evidence="14">
    <location>
        <begin position="358"/>
        <end position="455"/>
    </location>
</feature>
<reference evidence="15" key="1">
    <citation type="submission" date="2022-12" db="EMBL/GenBank/DDBJ databases">
        <title>Genome assemblies of Blomia tropicalis.</title>
        <authorList>
            <person name="Cui Y."/>
        </authorList>
    </citation>
    <scope>NUCLEOTIDE SEQUENCE</scope>
    <source>
        <tissue evidence="15">Adult mites</tissue>
    </source>
</reference>
<dbReference type="InterPro" id="IPR045864">
    <property type="entry name" value="aa-tRNA-synth_II/BPL/LPL"/>
</dbReference>
<keyword evidence="9" id="KW-0496">Mitochondrion</keyword>
<evidence type="ECO:0000256" key="1">
    <source>
        <dbReference type="ARBA" id="ARBA00004305"/>
    </source>
</evidence>
<keyword evidence="8" id="KW-0809">Transit peptide</keyword>
<dbReference type="PANTHER" id="PTHR11538">
    <property type="entry name" value="PHENYLALANYL-TRNA SYNTHETASE"/>
    <property type="match status" value="1"/>
</dbReference>
<dbReference type="InterPro" id="IPR005121">
    <property type="entry name" value="Fdx_antiC-bd"/>
</dbReference>
<dbReference type="AlphaFoldDB" id="A0A9Q0MHY6"/>
<sequence>MLRTISKQIYRSFGNVPNIFQTNLFPNSLLKSKNYCLTQQRYKFKRVGDRPLGQQLQILDSVYQSDEWTNVPDKVIELIGRDLYRTPGNPIYLISETLRQNYADHHCYEFTNPVVDVWSNFDSILVPEDHISRKRTDTFYVDAKHVLRAHTSAHQSCCFEKCFQDGKDGKFIVIGDVYRRDEVNRTHHAAFHQCEVVQLYQNNDSEMIKNNVNDLFDLNQPRTELCQERHNPAATKVVENEMKTKVEDYIKRLLGKNLETKWVDAYFPFTHPSWELEIKTPDGEWLEMLGCGIIEQKILDRCGQSNHIGWALGLGLERLAMLYYTIPDIRLFWTRDTGFLVQFSTLEPFERITYRPISSYPQKIFDISFWLPVSEERVNEWSPNDVHAIILDIGGEMVEQAHLVDEWKRAKDGRISNCYRIVYRSMERALTNSEVNLIHHKIEKALIDQLHVQIR</sequence>
<evidence type="ECO:0000313" key="16">
    <source>
        <dbReference type="Proteomes" id="UP001142055"/>
    </source>
</evidence>
<dbReference type="GO" id="GO:0005759">
    <property type="term" value="C:mitochondrial matrix"/>
    <property type="evidence" value="ECO:0007669"/>
    <property type="project" value="UniProtKB-SubCell"/>
</dbReference>
<evidence type="ECO:0000256" key="7">
    <source>
        <dbReference type="ARBA" id="ARBA00022917"/>
    </source>
</evidence>
<dbReference type="Gene3D" id="3.30.930.10">
    <property type="entry name" value="Bira Bifunctional Protein, Domain 2"/>
    <property type="match status" value="1"/>
</dbReference>
<name>A0A9Q0MHY6_BLOTA</name>
<evidence type="ECO:0000256" key="3">
    <source>
        <dbReference type="ARBA" id="ARBA00012814"/>
    </source>
</evidence>
<dbReference type="EC" id="6.1.1.20" evidence="3"/>
<comment type="subcellular location">
    <subcellularLocation>
        <location evidence="1">Mitochondrion matrix</location>
    </subcellularLocation>
</comment>
<comment type="similarity">
    <text evidence="2">Belongs to the class-II aminoacyl-tRNA synthetase family.</text>
</comment>
<evidence type="ECO:0000259" key="14">
    <source>
        <dbReference type="PROSITE" id="PS51447"/>
    </source>
</evidence>
<dbReference type="InterPro" id="IPR036690">
    <property type="entry name" value="Fdx_antiC-bd_sf"/>
</dbReference>
<evidence type="ECO:0000256" key="5">
    <source>
        <dbReference type="ARBA" id="ARBA00022741"/>
    </source>
</evidence>
<dbReference type="GO" id="GO:0000049">
    <property type="term" value="F:tRNA binding"/>
    <property type="evidence" value="ECO:0007669"/>
    <property type="project" value="InterPro"/>
</dbReference>
<evidence type="ECO:0000256" key="6">
    <source>
        <dbReference type="ARBA" id="ARBA00022840"/>
    </source>
</evidence>
<dbReference type="PANTHER" id="PTHR11538:SF41">
    <property type="entry name" value="PHENYLALANINE--TRNA LIGASE, MITOCHONDRIAL"/>
    <property type="match status" value="1"/>
</dbReference>
<dbReference type="Pfam" id="PF01409">
    <property type="entry name" value="tRNA-synt_2d"/>
    <property type="match status" value="2"/>
</dbReference>
<keyword evidence="16" id="KW-1185">Reference proteome</keyword>
<dbReference type="SUPFAM" id="SSF54991">
    <property type="entry name" value="Anticodon-binding domain of PheRS"/>
    <property type="match status" value="1"/>
</dbReference>
<dbReference type="FunFam" id="3.30.70.380:FF:000002">
    <property type="entry name" value="phenylalanine--tRNA ligase, mitochondrial"/>
    <property type="match status" value="1"/>
</dbReference>
<evidence type="ECO:0000256" key="10">
    <source>
        <dbReference type="ARBA" id="ARBA00023146"/>
    </source>
</evidence>
<evidence type="ECO:0000256" key="11">
    <source>
        <dbReference type="ARBA" id="ARBA00031194"/>
    </source>
</evidence>
<dbReference type="EMBL" id="JAPWDV010000001">
    <property type="protein sequence ID" value="KAJ6225463.1"/>
    <property type="molecule type" value="Genomic_DNA"/>
</dbReference>
<dbReference type="Gene3D" id="3.30.70.380">
    <property type="entry name" value="Ferrodoxin-fold anticodon-binding domain"/>
    <property type="match status" value="1"/>
</dbReference>
<protein>
    <recommendedName>
        <fullName evidence="3">phenylalanine--tRNA ligase</fullName>
        <ecNumber evidence="3">6.1.1.20</ecNumber>
    </recommendedName>
    <alternativeName>
        <fullName evidence="11">Phenylalanyl-tRNA synthetase</fullName>
    </alternativeName>
</protein>
<dbReference type="PROSITE" id="PS50862">
    <property type="entry name" value="AA_TRNA_LIGASE_II"/>
    <property type="match status" value="1"/>
</dbReference>
<dbReference type="InterPro" id="IPR006195">
    <property type="entry name" value="aa-tRNA-synth_II"/>
</dbReference>
<evidence type="ECO:0000313" key="15">
    <source>
        <dbReference type="EMBL" id="KAJ6225463.1"/>
    </source>
</evidence>
<evidence type="ECO:0000256" key="8">
    <source>
        <dbReference type="ARBA" id="ARBA00022946"/>
    </source>
</evidence>
<dbReference type="GO" id="GO:0005524">
    <property type="term" value="F:ATP binding"/>
    <property type="evidence" value="ECO:0007669"/>
    <property type="project" value="UniProtKB-KW"/>
</dbReference>
<dbReference type="InterPro" id="IPR002319">
    <property type="entry name" value="Phenylalanyl-tRNA_Synthase"/>
</dbReference>
<dbReference type="SMART" id="SM00896">
    <property type="entry name" value="FDX-ACB"/>
    <property type="match status" value="1"/>
</dbReference>
<dbReference type="InterPro" id="IPR004530">
    <property type="entry name" value="Phe-tRNA-synth_IIc_mito"/>
</dbReference>
<evidence type="ECO:0000256" key="2">
    <source>
        <dbReference type="ARBA" id="ARBA00008226"/>
    </source>
</evidence>
<dbReference type="SUPFAM" id="SSF55681">
    <property type="entry name" value="Class II aaRS and biotin synthetases"/>
    <property type="match status" value="1"/>
</dbReference>
<evidence type="ECO:0000256" key="12">
    <source>
        <dbReference type="ARBA" id="ARBA00049255"/>
    </source>
</evidence>
<dbReference type="OMA" id="PISHYPQ"/>
<dbReference type="GO" id="GO:0004826">
    <property type="term" value="F:phenylalanine-tRNA ligase activity"/>
    <property type="evidence" value="ECO:0007669"/>
    <property type="project" value="UniProtKB-EC"/>
</dbReference>